<gene>
    <name evidence="1" type="ORF">Bca52824_027389</name>
</gene>
<keyword evidence="2" id="KW-1185">Reference proteome</keyword>
<dbReference type="SUPFAM" id="SSF46785">
    <property type="entry name" value="Winged helix' DNA-binding domain"/>
    <property type="match status" value="1"/>
</dbReference>
<comment type="caution">
    <text evidence="1">The sequence shown here is derived from an EMBL/GenBank/DDBJ whole genome shotgun (WGS) entry which is preliminary data.</text>
</comment>
<dbReference type="EMBL" id="JAAMPC010000006">
    <property type="protein sequence ID" value="KAG2307641.1"/>
    <property type="molecule type" value="Genomic_DNA"/>
</dbReference>
<dbReference type="OrthoDB" id="60033at2759"/>
<name>A0A8X7VAG8_BRACI</name>
<protein>
    <recommendedName>
        <fullName evidence="3">HSF-type DNA-binding domain-containing protein</fullName>
    </recommendedName>
</protein>
<evidence type="ECO:0000313" key="1">
    <source>
        <dbReference type="EMBL" id="KAG2307641.1"/>
    </source>
</evidence>
<evidence type="ECO:0000313" key="2">
    <source>
        <dbReference type="Proteomes" id="UP000886595"/>
    </source>
</evidence>
<dbReference type="Proteomes" id="UP000886595">
    <property type="component" value="Unassembled WGS sequence"/>
</dbReference>
<proteinExistence type="predicted"/>
<accession>A0A8X7VAG8</accession>
<evidence type="ECO:0008006" key="3">
    <source>
        <dbReference type="Google" id="ProtNLM"/>
    </source>
</evidence>
<organism evidence="1 2">
    <name type="scientific">Brassica carinata</name>
    <name type="common">Ethiopian mustard</name>
    <name type="synonym">Abyssinian cabbage</name>
    <dbReference type="NCBI Taxonomy" id="52824"/>
    <lineage>
        <taxon>Eukaryota</taxon>
        <taxon>Viridiplantae</taxon>
        <taxon>Streptophyta</taxon>
        <taxon>Embryophyta</taxon>
        <taxon>Tracheophyta</taxon>
        <taxon>Spermatophyta</taxon>
        <taxon>Magnoliopsida</taxon>
        <taxon>eudicotyledons</taxon>
        <taxon>Gunneridae</taxon>
        <taxon>Pentapetalae</taxon>
        <taxon>rosids</taxon>
        <taxon>malvids</taxon>
        <taxon>Brassicales</taxon>
        <taxon>Brassicaceae</taxon>
        <taxon>Brassiceae</taxon>
        <taxon>Brassica</taxon>
    </lineage>
</organism>
<dbReference type="AlphaFoldDB" id="A0A8X7VAG8"/>
<sequence>MVRKLPTSSFNLQLYQVVDDRSSDPIISWSKSNNNSFGCLGLESFASDILMKSPRFGQKLNRV</sequence>
<reference evidence="1 2" key="1">
    <citation type="submission" date="2020-02" db="EMBL/GenBank/DDBJ databases">
        <authorList>
            <person name="Ma Q."/>
            <person name="Huang Y."/>
            <person name="Song X."/>
            <person name="Pei D."/>
        </authorList>
    </citation>
    <scope>NUCLEOTIDE SEQUENCE [LARGE SCALE GENOMIC DNA]</scope>
    <source>
        <strain evidence="1">Sxm20200214</strain>
        <tissue evidence="1">Leaf</tissue>
    </source>
</reference>
<dbReference type="InterPro" id="IPR036390">
    <property type="entry name" value="WH_DNA-bd_sf"/>
</dbReference>